<organism evidence="1 2">
    <name type="scientific">Ancylobacter novellus</name>
    <name type="common">Thiobacillus novellus</name>
    <dbReference type="NCBI Taxonomy" id="921"/>
    <lineage>
        <taxon>Bacteria</taxon>
        <taxon>Pseudomonadati</taxon>
        <taxon>Pseudomonadota</taxon>
        <taxon>Alphaproteobacteria</taxon>
        <taxon>Hyphomicrobiales</taxon>
        <taxon>Xanthobacteraceae</taxon>
        <taxon>Ancylobacter</taxon>
    </lineage>
</organism>
<evidence type="ECO:0000313" key="2">
    <source>
        <dbReference type="Proteomes" id="UP000248887"/>
    </source>
</evidence>
<sequence>MPVIVIVPPQPILDVQSLRRLTPGLDALDDDHLAMLIGVVQSTIEPDLGWPGRSFGRQTLELLEEMFPADYLPLPYPPVTSVVSVRYLDRDGSEQEIPAERYRAELSDKICGVRPAAGCEWPRSSWGFGAVRIRFVAGFTPEDPKLLPAKQAVSLGVQALRAVNREDLFLRRERVEGVAEKEWAVNPQAERLVREAADRLLQPYRVYV</sequence>
<dbReference type="AlphaFoldDB" id="A0A2W5QKW4"/>
<evidence type="ECO:0000313" key="1">
    <source>
        <dbReference type="EMBL" id="PZQ79291.1"/>
    </source>
</evidence>
<comment type="caution">
    <text evidence="1">The sequence shown here is derived from an EMBL/GenBank/DDBJ whole genome shotgun (WGS) entry which is preliminary data.</text>
</comment>
<proteinExistence type="predicted"/>
<gene>
    <name evidence="1" type="ORF">DI549_20515</name>
</gene>
<dbReference type="EMBL" id="QFQD01000094">
    <property type="protein sequence ID" value="PZQ79291.1"/>
    <property type="molecule type" value="Genomic_DNA"/>
</dbReference>
<protein>
    <submittedName>
        <fullName evidence="1">Uncharacterized protein</fullName>
    </submittedName>
</protein>
<name>A0A2W5QKW4_ANCNO</name>
<accession>A0A2W5QKW4</accession>
<dbReference type="Proteomes" id="UP000248887">
    <property type="component" value="Unassembled WGS sequence"/>
</dbReference>
<reference evidence="1 2" key="1">
    <citation type="submission" date="2017-08" db="EMBL/GenBank/DDBJ databases">
        <title>Infants hospitalized years apart are colonized by the same room-sourced microbial strains.</title>
        <authorList>
            <person name="Brooks B."/>
            <person name="Olm M.R."/>
            <person name="Firek B.A."/>
            <person name="Baker R."/>
            <person name="Thomas B.C."/>
            <person name="Morowitz M.J."/>
            <person name="Banfield J.F."/>
        </authorList>
    </citation>
    <scope>NUCLEOTIDE SEQUENCE [LARGE SCALE GENOMIC DNA]</scope>
    <source>
        <strain evidence="1">S2_005_001_R2_27</strain>
    </source>
</reference>